<feature type="signal peptide" evidence="7">
    <location>
        <begin position="1"/>
        <end position="23"/>
    </location>
</feature>
<sequence length="1216" mass="130293">MKFNQYLFAGFVVALAVPAHTLADDTDIYLNPAQNNIRPQVLIIFDNSASMDTMVEGLPGGYKPNVTYTPLDSANSYQDDMIYFTVGTGLDESGLGIPDSPSETNRFNLKVNACNEATKALTDYGRFSGHFGEYSTNGNGKGTWQLVKENSGNEVQKPIDCWEDILATNSSNNNVQFTDTVSATGYPQNSVVIGSGNNALYSPWGAKDSASAANLSGGTLITLYTANYLRWYRHYQKDVASGTTDPNSQQTRLAIAKDAISSVISTVPSIDFGLAVYNMNYPREYDRDGGRIVAGIKSRTAAEKTTLINTITQLPADTNTPLCETLFEAYSYFSGGKIQFGHSDSNYKDASNKIDYTANQPKYDTSIESNGSYISPLSKCNKVAHIIYITDGAPVLDDAANDLIKGLGGTPYTYNSSGKSSYLPALAGYMFNHDMSSADGFQRVITHTIGFSLGEDKDAAEPLLIETAKRSVDSKGEVWGTYSPADNTVELVAAITKLVAEINKTGQRFSAPGVAFSSADPTRTLESAYYALFEPSQSPKWTGNLKKLKVNSSGVLVDKNNKAAIDSSGGITSSACTIWSTCSTDGDVGYVDESGIIDGGNVVSAGGAARQIDPNTRTMLSDLDSGLVALTVANASKFAGGSRELAALLGLNVTTTDSDAAVTAELDKAFAWIYGKNVDVASTDANGNPIYTSIGVGLGGTRSGNIRADIMGDPLHSQPLAIDFGDHTMIYVGTNHGVMHAFNDSGDSVAESWAFMPNQLFSNLSTIRRNDYSFGHSEYGLDGSPVSYIERDDSAIKTAWLYFGMRRGGQSYFAMDVKGATPTLKWTISNTTAGFSNLGQTWSTPVVTKVPINDGKPVLIFGGGYNPGYDAAGGKNSFGRDVYIVDADTGTLLHTFGIGGTDTPLPNITDSIVGSIATLDSNGDGITDRLYASDLGGNVWRMDMPASDKTKWSAFMFASAGGAYDTSDDRRFFYEPTVAQTYFTDTTEVMVTDADGNTEKVISYQNVPYDAVTLGSGNRADPLGTSVNDKFFVIQDRNVATQTFGSATGQTAVPDPIIYPDNLYDVTQAAPSTESEKIAFSAKRGWYYSFPGLGEKSLSPSVIIKGKVYFTSFTPTGPAPDPESCSVASVGKLYTLDLHTGLRFSQNYYIDICDNCIPQPPKIITPPIDPEHPEVIPDPVLIIGAGTCDEKGENCTGTVNLDSGLETNKIYYHINE</sequence>
<evidence type="ECO:0000313" key="9">
    <source>
        <dbReference type="EMBL" id="ABI44016.1"/>
    </source>
</evidence>
<dbReference type="AlphaFoldDB" id="Q0HS89"/>
<keyword evidence="7" id="KW-0732">Signal</keyword>
<dbReference type="GO" id="GO:0046872">
    <property type="term" value="F:metal ion binding"/>
    <property type="evidence" value="ECO:0007669"/>
    <property type="project" value="UniProtKB-KW"/>
</dbReference>
<evidence type="ECO:0000259" key="8">
    <source>
        <dbReference type="Pfam" id="PF05567"/>
    </source>
</evidence>
<accession>Q0HS89</accession>
<comment type="similarity">
    <text evidence="2">Belongs to the PilY1 family.</text>
</comment>
<dbReference type="Gene3D" id="3.40.50.410">
    <property type="entry name" value="von Willebrand factor, type A domain"/>
    <property type="match status" value="1"/>
</dbReference>
<protein>
    <submittedName>
        <fullName evidence="9">Type IV pilin biogenesis protein, putative</fullName>
    </submittedName>
</protein>
<feature type="chain" id="PRO_5004173473" evidence="7">
    <location>
        <begin position="24"/>
        <end position="1216"/>
    </location>
</feature>
<dbReference type="InterPro" id="IPR008707">
    <property type="entry name" value="B-propeller_PilY1"/>
</dbReference>
<evidence type="ECO:0000256" key="7">
    <source>
        <dbReference type="SAM" id="SignalP"/>
    </source>
</evidence>
<organism evidence="9">
    <name type="scientific">Shewanella sp. (strain MR-7)</name>
    <dbReference type="NCBI Taxonomy" id="60481"/>
    <lineage>
        <taxon>Bacteria</taxon>
        <taxon>Pseudomonadati</taxon>
        <taxon>Pseudomonadota</taxon>
        <taxon>Gammaproteobacteria</taxon>
        <taxon>Alteromonadales</taxon>
        <taxon>Shewanellaceae</taxon>
        <taxon>Shewanella</taxon>
    </lineage>
</organism>
<dbReference type="InterPro" id="IPR036465">
    <property type="entry name" value="vWFA_dom_sf"/>
</dbReference>
<evidence type="ECO:0000256" key="5">
    <source>
        <dbReference type="ARBA" id="ARBA00022837"/>
    </source>
</evidence>
<keyword evidence="3" id="KW-1029">Fimbrium biogenesis</keyword>
<keyword evidence="4" id="KW-0479">Metal-binding</keyword>
<dbReference type="Pfam" id="PF05567">
    <property type="entry name" value="T4P_PilY1"/>
    <property type="match status" value="1"/>
</dbReference>
<proteinExistence type="inferred from homology"/>
<dbReference type="InterPro" id="IPR011047">
    <property type="entry name" value="Quinoprotein_ADH-like_sf"/>
</dbReference>
<gene>
    <name evidence="9" type="ordered locus">Shewmr7_3032</name>
</gene>
<dbReference type="SUPFAM" id="SSF50998">
    <property type="entry name" value="Quinoprotein alcohol dehydrogenase-like"/>
    <property type="match status" value="1"/>
</dbReference>
<name>Q0HS89_SHESR</name>
<reference evidence="9" key="1">
    <citation type="submission" date="2006-08" db="EMBL/GenBank/DDBJ databases">
        <title>Complete sequence of Chromosome1 of Shewanella sp. MR-7.</title>
        <authorList>
            <consortium name="US DOE Joint Genome Institute"/>
            <person name="Copeland A."/>
            <person name="Lucas S."/>
            <person name="Lapidus A."/>
            <person name="Barry K."/>
            <person name="Detter J.C."/>
            <person name="Glavina del Rio T."/>
            <person name="Hammon N."/>
            <person name="Israni S."/>
            <person name="Dalin E."/>
            <person name="Tice H."/>
            <person name="Pitluck S."/>
            <person name="Kiss H."/>
            <person name="Brettin T."/>
            <person name="Bruce D."/>
            <person name="Han C."/>
            <person name="Tapia R."/>
            <person name="Gilna P."/>
            <person name="Schmutz J."/>
            <person name="Larimer F."/>
            <person name="Land M."/>
            <person name="Hauser L."/>
            <person name="Kyrpides N."/>
            <person name="Mikhailova N."/>
            <person name="Nealson K."/>
            <person name="Konstantinidis K."/>
            <person name="Klappenbach J."/>
            <person name="Tiedje J."/>
            <person name="Richardson P."/>
        </authorList>
    </citation>
    <scope>NUCLEOTIDE SEQUENCE</scope>
    <source>
        <strain evidence="9">MR-7</strain>
    </source>
</reference>
<keyword evidence="5" id="KW-0106">Calcium</keyword>
<evidence type="ECO:0000256" key="4">
    <source>
        <dbReference type="ARBA" id="ARBA00022723"/>
    </source>
</evidence>
<comment type="subcellular location">
    <subcellularLocation>
        <location evidence="1">Fimbrium</location>
    </subcellularLocation>
</comment>
<feature type="domain" description="PilY1 beta-propeller" evidence="8">
    <location>
        <begin position="729"/>
        <end position="964"/>
    </location>
</feature>
<dbReference type="GO" id="GO:0009289">
    <property type="term" value="C:pilus"/>
    <property type="evidence" value="ECO:0007669"/>
    <property type="project" value="UniProtKB-SubCell"/>
</dbReference>
<evidence type="ECO:0000256" key="6">
    <source>
        <dbReference type="ARBA" id="ARBA00023263"/>
    </source>
</evidence>
<keyword evidence="6" id="KW-0281">Fimbrium</keyword>
<dbReference type="HOGENOM" id="CLU_004773_0_0_6"/>
<evidence type="ECO:0000256" key="1">
    <source>
        <dbReference type="ARBA" id="ARBA00004561"/>
    </source>
</evidence>
<evidence type="ECO:0000256" key="3">
    <source>
        <dbReference type="ARBA" id="ARBA00022558"/>
    </source>
</evidence>
<evidence type="ECO:0000256" key="2">
    <source>
        <dbReference type="ARBA" id="ARBA00008387"/>
    </source>
</evidence>
<dbReference type="KEGG" id="shm:Shewmr7_3032"/>
<dbReference type="EMBL" id="CP000444">
    <property type="protein sequence ID" value="ABI44016.1"/>
    <property type="molecule type" value="Genomic_DNA"/>
</dbReference>